<organism evidence="2 3">
    <name type="scientific">Sitophilus oryzae</name>
    <name type="common">Rice weevil</name>
    <name type="synonym">Curculio oryzae</name>
    <dbReference type="NCBI Taxonomy" id="7048"/>
    <lineage>
        <taxon>Eukaryota</taxon>
        <taxon>Metazoa</taxon>
        <taxon>Ecdysozoa</taxon>
        <taxon>Arthropoda</taxon>
        <taxon>Hexapoda</taxon>
        <taxon>Insecta</taxon>
        <taxon>Pterygota</taxon>
        <taxon>Neoptera</taxon>
        <taxon>Endopterygota</taxon>
        <taxon>Coleoptera</taxon>
        <taxon>Polyphaga</taxon>
        <taxon>Cucujiformia</taxon>
        <taxon>Curculionidae</taxon>
        <taxon>Dryophthorinae</taxon>
        <taxon>Sitophilus</taxon>
    </lineage>
</organism>
<dbReference type="SUPFAM" id="SSF53098">
    <property type="entry name" value="Ribonuclease H-like"/>
    <property type="match status" value="1"/>
</dbReference>
<name>A0A6J2Y3E0_SITOR</name>
<dbReference type="GO" id="GO:0003676">
    <property type="term" value="F:nucleic acid binding"/>
    <property type="evidence" value="ECO:0007669"/>
    <property type="project" value="InterPro"/>
</dbReference>
<dbReference type="OrthoDB" id="6818577at2759"/>
<dbReference type="InParanoid" id="A0A6J2Y3E0"/>
<dbReference type="AlphaFoldDB" id="A0A6J2Y3E0"/>
<reference evidence="3" key="1">
    <citation type="submission" date="2025-08" db="UniProtKB">
        <authorList>
            <consortium name="RefSeq"/>
        </authorList>
    </citation>
    <scope>IDENTIFICATION</scope>
    <source>
        <tissue evidence="3">Gonads</tissue>
    </source>
</reference>
<dbReference type="InterPro" id="IPR036397">
    <property type="entry name" value="RNaseH_sf"/>
</dbReference>
<dbReference type="InterPro" id="IPR012337">
    <property type="entry name" value="RNaseH-like_sf"/>
</dbReference>
<protein>
    <submittedName>
        <fullName evidence="3">KRAB-A domain-containing protein 2-like</fullName>
    </submittedName>
</protein>
<dbReference type="GeneID" id="115884026"/>
<gene>
    <name evidence="3" type="primary">LOC115884026</name>
</gene>
<evidence type="ECO:0000313" key="3">
    <source>
        <dbReference type="RefSeq" id="XP_030758323.1"/>
    </source>
</evidence>
<evidence type="ECO:0000313" key="2">
    <source>
        <dbReference type="Proteomes" id="UP000504635"/>
    </source>
</evidence>
<dbReference type="KEGG" id="soy:115884026"/>
<dbReference type="PANTHER" id="PTHR37984:SF5">
    <property type="entry name" value="PROTEIN NYNRIN-LIKE"/>
    <property type="match status" value="1"/>
</dbReference>
<dbReference type="PROSITE" id="PS50994">
    <property type="entry name" value="INTEGRASE"/>
    <property type="match status" value="1"/>
</dbReference>
<proteinExistence type="predicted"/>
<evidence type="ECO:0000259" key="1">
    <source>
        <dbReference type="PROSITE" id="PS50994"/>
    </source>
</evidence>
<sequence>MELLQHSELFYIKLNEYYAEDSNRKKAWNREELKEIADDILLAKETPGRKKRRQYYLLSLYDLKQVDGKMVVVKKHKDNKKMTYMVAYEDLFNLLYEKHVNIGHGGRDKLLHTVKSAYEVSRVAIEKLIETCRVCQQRKNKNHTSSAVQPVISSDIISRGQFDLIDFQSRPDNEFHWLLHYEDHVTKFIFLRPLKTQSAEEVAKELIKIFLESGAPAILHSDNGTEFISTVISEIFTLWPSVKILCGKKIDRQKIKGDIEDRHQDLVNMLKAWMYDHQSNNWSLGCHFVQFQRNNCHNNAIGCSPFKALFGTDPKLGFSSANISKDLLDSLKTVDDLFLLSIPSVLKQQNNESVSISGEIGSKIDVSDDIDMDKDKRKMKETSQELEIPEEMSPEVVADSYFNPEEVQIKDEKLSVEELTMFCTACHGSTDNCVVCENKLLIEENSHEIRVKKRTAEETVKMTKKR</sequence>
<dbReference type="InterPro" id="IPR050951">
    <property type="entry name" value="Retrovirus_Pol_polyprotein"/>
</dbReference>
<feature type="domain" description="Integrase catalytic" evidence="1">
    <location>
        <begin position="146"/>
        <end position="313"/>
    </location>
</feature>
<dbReference type="RefSeq" id="XP_030758323.1">
    <property type="nucleotide sequence ID" value="XM_030902463.1"/>
</dbReference>
<dbReference type="GO" id="GO:0015074">
    <property type="term" value="P:DNA integration"/>
    <property type="evidence" value="ECO:0007669"/>
    <property type="project" value="InterPro"/>
</dbReference>
<keyword evidence="2" id="KW-1185">Reference proteome</keyword>
<dbReference type="Gene3D" id="3.30.420.10">
    <property type="entry name" value="Ribonuclease H-like superfamily/Ribonuclease H"/>
    <property type="match status" value="1"/>
</dbReference>
<dbReference type="PANTHER" id="PTHR37984">
    <property type="entry name" value="PROTEIN CBG26694"/>
    <property type="match status" value="1"/>
</dbReference>
<accession>A0A6J2Y3E0</accession>
<dbReference type="InterPro" id="IPR001584">
    <property type="entry name" value="Integrase_cat-core"/>
</dbReference>
<dbReference type="Proteomes" id="UP000504635">
    <property type="component" value="Unplaced"/>
</dbReference>